<sequence length="94" mass="10845">MEKVVEAMAKITGKEKVEFYLDENLLMEGPASKFFKEGSMHGKNTPLGLGDRFDMMNFPEMGDKIKLRVMKMKEDLLDSGEIHTLKYFLSNYDD</sequence>
<dbReference type="EMBL" id="PQWM01000089">
    <property type="protein sequence ID" value="RDZ05018.1"/>
    <property type="molecule type" value="Genomic_DNA"/>
</dbReference>
<organism evidence="1 2">
    <name type="scientific">Priestia megaterium</name>
    <name type="common">Bacillus megaterium</name>
    <dbReference type="NCBI Taxonomy" id="1404"/>
    <lineage>
        <taxon>Bacteria</taxon>
        <taxon>Bacillati</taxon>
        <taxon>Bacillota</taxon>
        <taxon>Bacilli</taxon>
        <taxon>Bacillales</taxon>
        <taxon>Bacillaceae</taxon>
        <taxon>Priestia</taxon>
    </lineage>
</organism>
<accession>A0A3D8WT96</accession>
<name>A0A3D8WT96_PRIMG</name>
<evidence type="ECO:0000313" key="2">
    <source>
        <dbReference type="Proteomes" id="UP000256519"/>
    </source>
</evidence>
<proteinExistence type="predicted"/>
<comment type="caution">
    <text evidence="1">The sequence shown here is derived from an EMBL/GenBank/DDBJ whole genome shotgun (WGS) entry which is preliminary data.</text>
</comment>
<gene>
    <name evidence="1" type="ORF">C3744_30075</name>
</gene>
<reference evidence="1 2" key="1">
    <citation type="journal article" date="2018" name="Appl. Environ. Microbiol.">
        <title>Antimicrobial susceptibility testing and tentative epidemiological cut-off values of five Bacillus species relevant for use as animal feed additives or for plant protection.</title>
        <authorList>
            <person name="Agerso Y."/>
            <person name="Stuer-Lauridsen B."/>
            <person name="Bjerre K."/>
            <person name="Jensen M.G."/>
            <person name="Johansen E."/>
            <person name="Bennedsen M."/>
            <person name="Brockmann E."/>
            <person name="Nielsen B."/>
        </authorList>
    </citation>
    <scope>NUCLEOTIDE SEQUENCE [LARGE SCALE GENOMIC DNA]</scope>
    <source>
        <strain evidence="1 2">CHCC20162</strain>
    </source>
</reference>
<protein>
    <submittedName>
        <fullName evidence="1">Uncharacterized protein</fullName>
    </submittedName>
</protein>
<dbReference type="AlphaFoldDB" id="A0A3D8WT96"/>
<dbReference type="Proteomes" id="UP000256519">
    <property type="component" value="Unassembled WGS sequence"/>
</dbReference>
<evidence type="ECO:0000313" key="1">
    <source>
        <dbReference type="EMBL" id="RDZ05018.1"/>
    </source>
</evidence>